<organism evidence="2 3">
    <name type="scientific">Listeria monocytogenes</name>
    <dbReference type="NCBI Taxonomy" id="1639"/>
    <lineage>
        <taxon>Bacteria</taxon>
        <taxon>Bacillati</taxon>
        <taxon>Bacillota</taxon>
        <taxon>Bacilli</taxon>
        <taxon>Bacillales</taxon>
        <taxon>Listeriaceae</taxon>
        <taxon>Listeria</taxon>
    </lineage>
</organism>
<protein>
    <submittedName>
        <fullName evidence="2">RpiR family transcriptional regulator</fullName>
    </submittedName>
</protein>
<dbReference type="EMBL" id="AABBWO010000003">
    <property type="protein sequence ID" value="EAG4183935.1"/>
    <property type="molecule type" value="Genomic_DNA"/>
</dbReference>
<comment type="caution">
    <text evidence="2">The sequence shown here is derived from an EMBL/GenBank/DDBJ whole genome shotgun (WGS) entry which is preliminary data.</text>
</comment>
<proteinExistence type="predicted"/>
<accession>A0A6Z2TIH8</accession>
<evidence type="ECO:0000313" key="2">
    <source>
        <dbReference type="EMBL" id="EAG9353706.1"/>
    </source>
</evidence>
<name>A0A6Z2TIH8_LISMN</name>
<gene>
    <name evidence="1" type="ORF">CAC64_06355</name>
    <name evidence="2" type="ORF">CW895_07760</name>
</gene>
<reference evidence="2 3" key="2">
    <citation type="submission" date="2019-04" db="EMBL/GenBank/DDBJ databases">
        <authorList>
            <consortium name="GenomeTrakr network: Whole genome sequencing for foodborne pathogen traceback"/>
        </authorList>
    </citation>
    <scope>NUCLEOTIDE SEQUENCE [LARGE SCALE GENOMIC DNA]</scope>
    <source>
        <strain evidence="2 3">CFSAN072502</strain>
    </source>
</reference>
<evidence type="ECO:0000313" key="4">
    <source>
        <dbReference type="Proteomes" id="UP000531172"/>
    </source>
</evidence>
<sequence length="122" mass="14243">MKLDGVCKINSALGMEYQFGEFYIDRDYLVFDQNFSLGMKKRQTFPIAKLAKIALVREEAKILLTFSCDNIDFEITGNSHDNLREFRDILQNKGVTNLEINKADNKKKTRYTTHHYHNFAKS</sequence>
<evidence type="ECO:0000313" key="1">
    <source>
        <dbReference type="EMBL" id="EAG4183935.1"/>
    </source>
</evidence>
<reference evidence="1 4" key="1">
    <citation type="submission" date="2018-06" db="EMBL/GenBank/DDBJ databases">
        <authorList>
            <consortium name="PulseNet: The National Subtyping Network for Foodborne Disease Surveillance"/>
            <person name="Tarr C.L."/>
            <person name="Trees E."/>
            <person name="Katz L.S."/>
            <person name="Carleton-Romer H.A."/>
            <person name="Stroika S."/>
            <person name="Kucerova Z."/>
            <person name="Roache K.F."/>
            <person name="Sabol A.L."/>
            <person name="Besser J."/>
            <person name="Gerner-Smidt P."/>
        </authorList>
    </citation>
    <scope>NUCLEOTIDE SEQUENCE [LARGE SCALE GENOMIC DNA]</scope>
    <source>
        <strain evidence="1 4">PNUSAL003001</strain>
    </source>
</reference>
<evidence type="ECO:0000313" key="3">
    <source>
        <dbReference type="Proteomes" id="UP000524387"/>
    </source>
</evidence>
<dbReference type="Proteomes" id="UP000531172">
    <property type="component" value="Unassembled WGS sequence"/>
</dbReference>
<dbReference type="RefSeq" id="WP_069887457.1">
    <property type="nucleotide sequence ID" value="NZ_CP054041.1"/>
</dbReference>
<dbReference type="EMBL" id="AABEKN010000003">
    <property type="protein sequence ID" value="EAG9353706.1"/>
    <property type="molecule type" value="Genomic_DNA"/>
</dbReference>
<dbReference type="AlphaFoldDB" id="A0A6Z2TIH8"/>
<dbReference type="Proteomes" id="UP000524387">
    <property type="component" value="Unassembled WGS sequence"/>
</dbReference>